<dbReference type="EMBL" id="JBBMFN010000082">
    <property type="protein sequence ID" value="MEQ2468181.1"/>
    <property type="molecule type" value="Genomic_DNA"/>
</dbReference>
<accession>A0ABV1F4B2</accession>
<protein>
    <submittedName>
        <fullName evidence="2">HD domain-containing protein</fullName>
    </submittedName>
</protein>
<gene>
    <name evidence="2" type="ORF">WMO63_21205</name>
</gene>
<dbReference type="Proteomes" id="UP001465426">
    <property type="component" value="Unassembled WGS sequence"/>
</dbReference>
<organism evidence="2 3">
    <name type="scientific">Niallia hominis</name>
    <dbReference type="NCBI Taxonomy" id="3133173"/>
    <lineage>
        <taxon>Bacteria</taxon>
        <taxon>Bacillati</taxon>
        <taxon>Bacillota</taxon>
        <taxon>Bacilli</taxon>
        <taxon>Bacillales</taxon>
        <taxon>Bacillaceae</taxon>
        <taxon>Niallia</taxon>
    </lineage>
</organism>
<evidence type="ECO:0000259" key="1">
    <source>
        <dbReference type="PROSITE" id="PS51831"/>
    </source>
</evidence>
<sequence>MLENYSYINEPLYPEVELNEWEVDLFNTSYVRRLKQLSHFGAGSLISPVVHSRYEHTIGVWKLTASFFPNDNLARAAAILHDIGHLPFSHSVERTLGFNHHELTEKYVKDWEIESILNKINLTSLEVIDFLNSQNQLTGTDEIMGLDHLDSFFRDTYMNGGIDRLPKDVLSSINCSKKGVIADCETALYIMELALMDHELFLSPHLLAADRILAEAISLNFEGTVDSTIAFLTDYELLNILNNSNNLIVKKLMNLLIRFPGKINIQSSITGDGISFGVRKVYNKTPMVTDGKKLNEDVKGKELLAKIGELKKEYELIIK</sequence>
<dbReference type="SUPFAM" id="SSF109604">
    <property type="entry name" value="HD-domain/PDEase-like"/>
    <property type="match status" value="1"/>
</dbReference>
<feature type="domain" description="HD" evidence="1">
    <location>
        <begin position="53"/>
        <end position="155"/>
    </location>
</feature>
<dbReference type="PANTHER" id="PTHR11373">
    <property type="entry name" value="DEOXYNUCLEOSIDE TRIPHOSPHATE TRIPHOSPHOHYDROLASE"/>
    <property type="match status" value="1"/>
</dbReference>
<dbReference type="PROSITE" id="PS51831">
    <property type="entry name" value="HD"/>
    <property type="match status" value="1"/>
</dbReference>
<dbReference type="InterPro" id="IPR050135">
    <property type="entry name" value="dGTPase-like"/>
</dbReference>
<dbReference type="SMART" id="SM00471">
    <property type="entry name" value="HDc"/>
    <property type="match status" value="1"/>
</dbReference>
<reference evidence="2 3" key="1">
    <citation type="submission" date="2024-03" db="EMBL/GenBank/DDBJ databases">
        <title>Human intestinal bacterial collection.</title>
        <authorList>
            <person name="Pauvert C."/>
            <person name="Hitch T.C.A."/>
            <person name="Clavel T."/>
        </authorList>
    </citation>
    <scope>NUCLEOTIDE SEQUENCE [LARGE SCALE GENOMIC DNA]</scope>
    <source>
        <strain evidence="2 3">CLA-SR-H024</strain>
    </source>
</reference>
<name>A0ABV1F4B2_9BACI</name>
<evidence type="ECO:0000313" key="3">
    <source>
        <dbReference type="Proteomes" id="UP001465426"/>
    </source>
</evidence>
<dbReference type="Pfam" id="PF01966">
    <property type="entry name" value="HD"/>
    <property type="match status" value="1"/>
</dbReference>
<dbReference type="RefSeq" id="WP_349205332.1">
    <property type="nucleotide sequence ID" value="NZ_JBBMFN010000082.1"/>
</dbReference>
<evidence type="ECO:0000313" key="2">
    <source>
        <dbReference type="EMBL" id="MEQ2468181.1"/>
    </source>
</evidence>
<dbReference type="PANTHER" id="PTHR11373:SF4">
    <property type="entry name" value="DEOXYNUCLEOSIDE TRIPHOSPHATE TRIPHOSPHOHYDROLASE SAMHD1"/>
    <property type="match status" value="1"/>
</dbReference>
<comment type="caution">
    <text evidence="2">The sequence shown here is derived from an EMBL/GenBank/DDBJ whole genome shotgun (WGS) entry which is preliminary data.</text>
</comment>
<keyword evidence="3" id="KW-1185">Reference proteome</keyword>
<proteinExistence type="predicted"/>
<dbReference type="Gene3D" id="1.10.3210.10">
    <property type="entry name" value="Hypothetical protein af1432"/>
    <property type="match status" value="1"/>
</dbReference>
<dbReference type="CDD" id="cd00077">
    <property type="entry name" value="HDc"/>
    <property type="match status" value="1"/>
</dbReference>
<dbReference type="InterPro" id="IPR003607">
    <property type="entry name" value="HD/PDEase_dom"/>
</dbReference>
<dbReference type="InterPro" id="IPR006674">
    <property type="entry name" value="HD_domain"/>
</dbReference>